<organism evidence="1 2">
    <name type="scientific">Acaulospora colombiana</name>
    <dbReference type="NCBI Taxonomy" id="27376"/>
    <lineage>
        <taxon>Eukaryota</taxon>
        <taxon>Fungi</taxon>
        <taxon>Fungi incertae sedis</taxon>
        <taxon>Mucoromycota</taxon>
        <taxon>Glomeromycotina</taxon>
        <taxon>Glomeromycetes</taxon>
        <taxon>Diversisporales</taxon>
        <taxon>Acaulosporaceae</taxon>
        <taxon>Acaulospora</taxon>
    </lineage>
</organism>
<protein>
    <submittedName>
        <fullName evidence="1">4713_t:CDS:1</fullName>
    </submittedName>
</protein>
<keyword evidence="2" id="KW-1185">Reference proteome</keyword>
<comment type="caution">
    <text evidence="1">The sequence shown here is derived from an EMBL/GenBank/DDBJ whole genome shotgun (WGS) entry which is preliminary data.</text>
</comment>
<proteinExistence type="predicted"/>
<name>A0ACA9MY37_9GLOM</name>
<gene>
    <name evidence="1" type="ORF">ACOLOM_LOCUS7166</name>
</gene>
<dbReference type="EMBL" id="CAJVPT010016032">
    <property type="protein sequence ID" value="CAG8615929.1"/>
    <property type="molecule type" value="Genomic_DNA"/>
</dbReference>
<feature type="non-terminal residue" evidence="1">
    <location>
        <position position="568"/>
    </location>
</feature>
<dbReference type="Proteomes" id="UP000789525">
    <property type="component" value="Unassembled WGS sequence"/>
</dbReference>
<evidence type="ECO:0000313" key="2">
    <source>
        <dbReference type="Proteomes" id="UP000789525"/>
    </source>
</evidence>
<accession>A0ACA9MY37</accession>
<sequence length="568" mass="65426">MSDLEDEILELAGDGEEEKFQLATTLENTSNSASSVAHEEKRRSQSPKRRGGYSDGEVNDEIQDGTDEYGPDMYRDEDDRDRLENLNELEREKILSERAEKRQHNKDLEAVHLLFNPDDAGSTRRSTRTKGTKKKGKDLEELKRRRAQKGQRTQTDSQSPEPGEHISSGEEDETYNSNGEKNKQDPDEIRLEDIKSIQLTRRQLSDWMFAPHFEKTVVGCFVRLHIGVIEGKQIYRMCEIEAVEEINSTYYVDKAITNQVLRLRHGDAIKVWHMHVISNSEFDASEFERWIKTMKTQNLDLPTKETIERKRDDIKFATSYVLSEQDVEAMVRNKQALRGGEPIDLLTQKTTLITQKNLAEAQGNFKEAQDCAMRLTEIDRIIAGTSRDTKQDTWARVNERNRLKDLEDSRLAEELARQKKKAEIVPRKSIKTTALDSPTRKELLGERSNGYAKVANAPFTKYEALIYQAEVELKLPPDPIMDYDPLLEAEYEDRYTQLSVDKSISLIRGLQQPSPMQQQPDTAQPQQLTPPSHEETNNARYHRAQAPSWNNEASKGPKSYLFHKDLHY</sequence>
<evidence type="ECO:0000313" key="1">
    <source>
        <dbReference type="EMBL" id="CAG8615929.1"/>
    </source>
</evidence>
<reference evidence="1" key="1">
    <citation type="submission" date="2021-06" db="EMBL/GenBank/DDBJ databases">
        <authorList>
            <person name="Kallberg Y."/>
            <person name="Tangrot J."/>
            <person name="Rosling A."/>
        </authorList>
    </citation>
    <scope>NUCLEOTIDE SEQUENCE</scope>
    <source>
        <strain evidence="1">CL356</strain>
    </source>
</reference>